<accession>A0ACC2NDG4</accession>
<name>A0ACC2NDG4_9HYME</name>
<sequence length="281" mass="31671">MQDKKVDGDGHLFINKRNGDCLKMILKHRGDFGICHSNKYLFAIPTHPGQEETFSKLSPVFAKLAAQCKMLHPDILEKTVRATKIRSHHATLNSAMENGVSVENMAKYSSHSTETHEQRYKEHIDKTDVTVTKQLEALTGDTEEQSSNILSEQAEIAGHEPSSEEISINFRSSSPIDHVENSNEVQNSPTEVHTGKAHKAKPIIKSIKTVNVKGQKTRWTTAEIEAFSEAFARQLDENRAASSVSSVKMREAQMKYPVLQNRTEAQMRTRFSNKKRKAENK</sequence>
<gene>
    <name evidence="1" type="ORF">QAD02_000508</name>
</gene>
<reference evidence="1" key="1">
    <citation type="submission" date="2023-04" db="EMBL/GenBank/DDBJ databases">
        <title>A chromosome-level genome assembly of the parasitoid wasp Eretmocerus hayati.</title>
        <authorList>
            <person name="Zhong Y."/>
            <person name="Liu S."/>
            <person name="Liu Y."/>
        </authorList>
    </citation>
    <scope>NUCLEOTIDE SEQUENCE</scope>
    <source>
        <strain evidence="1">ZJU_SS_LIU_2023</strain>
    </source>
</reference>
<keyword evidence="2" id="KW-1185">Reference proteome</keyword>
<organism evidence="1 2">
    <name type="scientific">Eretmocerus hayati</name>
    <dbReference type="NCBI Taxonomy" id="131215"/>
    <lineage>
        <taxon>Eukaryota</taxon>
        <taxon>Metazoa</taxon>
        <taxon>Ecdysozoa</taxon>
        <taxon>Arthropoda</taxon>
        <taxon>Hexapoda</taxon>
        <taxon>Insecta</taxon>
        <taxon>Pterygota</taxon>
        <taxon>Neoptera</taxon>
        <taxon>Endopterygota</taxon>
        <taxon>Hymenoptera</taxon>
        <taxon>Apocrita</taxon>
        <taxon>Proctotrupomorpha</taxon>
        <taxon>Chalcidoidea</taxon>
        <taxon>Aphelinidae</taxon>
        <taxon>Aphelininae</taxon>
        <taxon>Eretmocerus</taxon>
    </lineage>
</organism>
<proteinExistence type="predicted"/>
<evidence type="ECO:0000313" key="2">
    <source>
        <dbReference type="Proteomes" id="UP001239111"/>
    </source>
</evidence>
<protein>
    <submittedName>
        <fullName evidence="1">Uncharacterized protein</fullName>
    </submittedName>
</protein>
<comment type="caution">
    <text evidence="1">The sequence shown here is derived from an EMBL/GenBank/DDBJ whole genome shotgun (WGS) entry which is preliminary data.</text>
</comment>
<dbReference type="EMBL" id="CM056743">
    <property type="protein sequence ID" value="KAJ8669249.1"/>
    <property type="molecule type" value="Genomic_DNA"/>
</dbReference>
<evidence type="ECO:0000313" key="1">
    <source>
        <dbReference type="EMBL" id="KAJ8669249.1"/>
    </source>
</evidence>
<dbReference type="Proteomes" id="UP001239111">
    <property type="component" value="Chromosome 3"/>
</dbReference>